<reference evidence="1" key="2">
    <citation type="submission" date="2022-01" db="EMBL/GenBank/DDBJ databases">
        <authorList>
            <person name="Yamashiro T."/>
            <person name="Shiraishi A."/>
            <person name="Satake H."/>
            <person name="Nakayama K."/>
        </authorList>
    </citation>
    <scope>NUCLEOTIDE SEQUENCE</scope>
</reference>
<dbReference type="EMBL" id="BQNB010019712">
    <property type="protein sequence ID" value="GJT88250.1"/>
    <property type="molecule type" value="Genomic_DNA"/>
</dbReference>
<proteinExistence type="predicted"/>
<evidence type="ECO:0000313" key="1">
    <source>
        <dbReference type="EMBL" id="GJT88250.1"/>
    </source>
</evidence>
<keyword evidence="2" id="KW-1185">Reference proteome</keyword>
<comment type="caution">
    <text evidence="1">The sequence shown here is derived from an EMBL/GenBank/DDBJ whole genome shotgun (WGS) entry which is preliminary data.</text>
</comment>
<accession>A0ABQ5HK36</accession>
<dbReference type="Proteomes" id="UP001151760">
    <property type="component" value="Unassembled WGS sequence"/>
</dbReference>
<evidence type="ECO:0000313" key="2">
    <source>
        <dbReference type="Proteomes" id="UP001151760"/>
    </source>
</evidence>
<gene>
    <name evidence="1" type="ORF">Tco_1069967</name>
</gene>
<name>A0ABQ5HK36_9ASTR</name>
<reference evidence="1" key="1">
    <citation type="journal article" date="2022" name="Int. J. Mol. Sci.">
        <title>Draft Genome of Tanacetum Coccineum: Genomic Comparison of Closely Related Tanacetum-Family Plants.</title>
        <authorList>
            <person name="Yamashiro T."/>
            <person name="Shiraishi A."/>
            <person name="Nakayama K."/>
            <person name="Satake H."/>
        </authorList>
    </citation>
    <scope>NUCLEOTIDE SEQUENCE</scope>
</reference>
<protein>
    <submittedName>
        <fullName evidence="1">Uncharacterized protein</fullName>
    </submittedName>
</protein>
<organism evidence="1 2">
    <name type="scientific">Tanacetum coccineum</name>
    <dbReference type="NCBI Taxonomy" id="301880"/>
    <lineage>
        <taxon>Eukaryota</taxon>
        <taxon>Viridiplantae</taxon>
        <taxon>Streptophyta</taxon>
        <taxon>Embryophyta</taxon>
        <taxon>Tracheophyta</taxon>
        <taxon>Spermatophyta</taxon>
        <taxon>Magnoliopsida</taxon>
        <taxon>eudicotyledons</taxon>
        <taxon>Gunneridae</taxon>
        <taxon>Pentapetalae</taxon>
        <taxon>asterids</taxon>
        <taxon>campanulids</taxon>
        <taxon>Asterales</taxon>
        <taxon>Asteraceae</taxon>
        <taxon>Asteroideae</taxon>
        <taxon>Anthemideae</taxon>
        <taxon>Anthemidinae</taxon>
        <taxon>Tanacetum</taxon>
    </lineage>
</organism>
<sequence>MEGISRVTDLRKLEQRKWKAGDEPPLTSCKHSVGKEQIWTTSAILLTPCHRGRQSSINTGGNFPPNGVKEISGTMAGSKRSRDKFSPYQGPNHGLLSSLSKSLREILAKEKLRSQIEEAVRGKVLGHWRSSFRDHDRICLLYKKRKLSTSVIVCGISPYTFVLGRTAMLKKKVKKVRETSLANTEEVLSCTDAEEKIIVNNKYTE</sequence>